<keyword evidence="3" id="KW-1185">Reference proteome</keyword>
<evidence type="ECO:0000256" key="1">
    <source>
        <dbReference type="SAM" id="MobiDB-lite"/>
    </source>
</evidence>
<dbReference type="EMBL" id="LXQA011053031">
    <property type="protein sequence ID" value="MCI82849.1"/>
    <property type="molecule type" value="Genomic_DNA"/>
</dbReference>
<sequence>MAGENTHHQPHPVTLQDAIAEIR</sequence>
<dbReference type="AlphaFoldDB" id="A0A392V6F3"/>
<evidence type="ECO:0000313" key="3">
    <source>
        <dbReference type="Proteomes" id="UP000265520"/>
    </source>
</evidence>
<evidence type="ECO:0000313" key="2">
    <source>
        <dbReference type="EMBL" id="MCI82849.1"/>
    </source>
</evidence>
<organism evidence="2 3">
    <name type="scientific">Trifolium medium</name>
    <dbReference type="NCBI Taxonomy" id="97028"/>
    <lineage>
        <taxon>Eukaryota</taxon>
        <taxon>Viridiplantae</taxon>
        <taxon>Streptophyta</taxon>
        <taxon>Embryophyta</taxon>
        <taxon>Tracheophyta</taxon>
        <taxon>Spermatophyta</taxon>
        <taxon>Magnoliopsida</taxon>
        <taxon>eudicotyledons</taxon>
        <taxon>Gunneridae</taxon>
        <taxon>Pentapetalae</taxon>
        <taxon>rosids</taxon>
        <taxon>fabids</taxon>
        <taxon>Fabales</taxon>
        <taxon>Fabaceae</taxon>
        <taxon>Papilionoideae</taxon>
        <taxon>50 kb inversion clade</taxon>
        <taxon>NPAAA clade</taxon>
        <taxon>Hologalegina</taxon>
        <taxon>IRL clade</taxon>
        <taxon>Trifolieae</taxon>
        <taxon>Trifolium</taxon>
    </lineage>
</organism>
<name>A0A392V6F3_9FABA</name>
<reference evidence="2 3" key="1">
    <citation type="journal article" date="2018" name="Front. Plant Sci.">
        <title>Red Clover (Trifolium pratense) and Zigzag Clover (T. medium) - A Picture of Genomic Similarities and Differences.</title>
        <authorList>
            <person name="Dluhosova J."/>
            <person name="Istvanek J."/>
            <person name="Nedelnik J."/>
            <person name="Repkova J."/>
        </authorList>
    </citation>
    <scope>NUCLEOTIDE SEQUENCE [LARGE SCALE GENOMIC DNA]</scope>
    <source>
        <strain evidence="3">cv. 10/8</strain>
        <tissue evidence="2">Leaf</tissue>
    </source>
</reference>
<feature type="region of interest" description="Disordered" evidence="1">
    <location>
        <begin position="1"/>
        <end position="23"/>
    </location>
</feature>
<feature type="non-terminal residue" evidence="2">
    <location>
        <position position="23"/>
    </location>
</feature>
<accession>A0A392V6F3</accession>
<proteinExistence type="predicted"/>
<protein>
    <submittedName>
        <fullName evidence="2">Uncharacterized protein</fullName>
    </submittedName>
</protein>
<comment type="caution">
    <text evidence="2">The sequence shown here is derived from an EMBL/GenBank/DDBJ whole genome shotgun (WGS) entry which is preliminary data.</text>
</comment>
<dbReference type="Proteomes" id="UP000265520">
    <property type="component" value="Unassembled WGS sequence"/>
</dbReference>